<reference evidence="2" key="1">
    <citation type="journal article" date="2019" name="Int. J. Syst. Evol. Microbiol.">
        <title>The Global Catalogue of Microorganisms (GCM) 10K type strain sequencing project: providing services to taxonomists for standard genome sequencing and annotation.</title>
        <authorList>
            <consortium name="The Broad Institute Genomics Platform"/>
            <consortium name="The Broad Institute Genome Sequencing Center for Infectious Disease"/>
            <person name="Wu L."/>
            <person name="Ma J."/>
        </authorList>
    </citation>
    <scope>NUCLEOTIDE SEQUENCE [LARGE SCALE GENOMIC DNA]</scope>
    <source>
        <strain evidence="2">CGMCC 1.7656</strain>
    </source>
</reference>
<dbReference type="Pfam" id="PF11013">
    <property type="entry name" value="DUF2851"/>
    <property type="match status" value="1"/>
</dbReference>
<evidence type="ECO:0008006" key="3">
    <source>
        <dbReference type="Google" id="ProtNLM"/>
    </source>
</evidence>
<gene>
    <name evidence="1" type="ORF">GCM10010992_22900</name>
</gene>
<sequence length="419" mass="49431">MNENLLQYLWKYKIFSKFDFKDSEGNPLEILDFGKFNKNSGPDFSLAKIKTKNITLAGNIEIHVKSSDWYFHHHNTQKDYQSVILHAVYFNDVDVLELKNAGIPTLELKDYIDDKILAKYQSLENHFEFIPCESIFEPNKIPFLFSEETLLKKLDEKSIEIENLLAKSKNNYESVLFQKLAYSFGLKVNAEIYQNITENIDFKTIQKISQNQFQLESLLFGKGNLLENETEINKKWKKEFEFIKTKFHISDQVFPVKFLRLMPPSFPTIRLSQLANLYHLQPNLFSKIINSKNIKELKSYFENIKTSEFWENHYTFEKSSEEKTEKFLSDDFVEILLINAVLPIIYTYYKNLNPEKTEQVLEFYKNLKPEKNSVISQWKKRGAKLNSALETQAFLFHHKHFCSEKNCLNCSIGFQILKS</sequence>
<comment type="caution">
    <text evidence="1">The sequence shown here is derived from an EMBL/GenBank/DDBJ whole genome shotgun (WGS) entry which is preliminary data.</text>
</comment>
<dbReference type="EMBL" id="BMLV01000005">
    <property type="protein sequence ID" value="GGP05715.1"/>
    <property type="molecule type" value="Genomic_DNA"/>
</dbReference>
<name>A0ABQ2NNJ6_9FLAO</name>
<accession>A0ABQ2NNJ6</accession>
<organism evidence="1 2">
    <name type="scientific">Cloacibacterium rupense</name>
    <dbReference type="NCBI Taxonomy" id="517423"/>
    <lineage>
        <taxon>Bacteria</taxon>
        <taxon>Pseudomonadati</taxon>
        <taxon>Bacteroidota</taxon>
        <taxon>Flavobacteriia</taxon>
        <taxon>Flavobacteriales</taxon>
        <taxon>Weeksellaceae</taxon>
    </lineage>
</organism>
<protein>
    <recommendedName>
        <fullName evidence="3">DUF2851 domain-containing protein</fullName>
    </recommendedName>
</protein>
<evidence type="ECO:0000313" key="2">
    <source>
        <dbReference type="Proteomes" id="UP000620064"/>
    </source>
</evidence>
<proteinExistence type="predicted"/>
<keyword evidence="2" id="KW-1185">Reference proteome</keyword>
<evidence type="ECO:0000313" key="1">
    <source>
        <dbReference type="EMBL" id="GGP05715.1"/>
    </source>
</evidence>
<dbReference type="RefSeq" id="WP_188618262.1">
    <property type="nucleotide sequence ID" value="NZ_BMLV01000005.1"/>
</dbReference>
<dbReference type="InterPro" id="IPR021272">
    <property type="entry name" value="DUF2851"/>
</dbReference>
<dbReference type="Proteomes" id="UP000620064">
    <property type="component" value="Unassembled WGS sequence"/>
</dbReference>